<dbReference type="NCBIfam" id="TIGR02532">
    <property type="entry name" value="IV_pilin_GFxxxE"/>
    <property type="match status" value="1"/>
</dbReference>
<organism evidence="2 3">
    <name type="scientific">Aliivibrio logei</name>
    <name type="common">Vibrio logei</name>
    <dbReference type="NCBI Taxonomy" id="688"/>
    <lineage>
        <taxon>Bacteria</taxon>
        <taxon>Pseudomonadati</taxon>
        <taxon>Pseudomonadota</taxon>
        <taxon>Gammaproteobacteria</taxon>
        <taxon>Vibrionales</taxon>
        <taxon>Vibrionaceae</taxon>
        <taxon>Aliivibrio</taxon>
    </lineage>
</organism>
<gene>
    <name evidence="2" type="ORF">A6E04_00605</name>
</gene>
<comment type="caution">
    <text evidence="2">The sequence shown here is derived from an EMBL/GenBank/DDBJ whole genome shotgun (WGS) entry which is preliminary data.</text>
</comment>
<dbReference type="InterPro" id="IPR012902">
    <property type="entry name" value="N_methyl_site"/>
</dbReference>
<sequence>MNRQRGFTLIELILTVVVVAIVAMAASNTLLLGFQSYSTSIDRQDTQMQAKFVIEKFSRELRHAVPNSIDASNGGECVSFVSIEASAFYLSLPLVGEDRIDTVIMSTNFLDLDNTRLTINPSTQKDLIEASSLRYVSVNSVAMSAGVSTINFSSNNNPAFISNSTSERAFFYQPEVIEYCIQDNSVYRSRINASGARVSKVQLANQVSSGKFEFESASMHRNSTVRMVLAFTNGLDEVTQYQHDVQVMNVP</sequence>
<keyword evidence="1" id="KW-0812">Transmembrane</keyword>
<evidence type="ECO:0000256" key="1">
    <source>
        <dbReference type="SAM" id="Phobius"/>
    </source>
</evidence>
<dbReference type="RefSeq" id="WP_065611622.1">
    <property type="nucleotide sequence ID" value="NZ_CAWMPN010000013.1"/>
</dbReference>
<evidence type="ECO:0000313" key="2">
    <source>
        <dbReference type="EMBL" id="OCH20220.1"/>
    </source>
</evidence>
<reference evidence="2 3" key="1">
    <citation type="submission" date="2016-06" db="EMBL/GenBank/DDBJ databases">
        <authorList>
            <person name="Kjaerup R.B."/>
            <person name="Dalgaard T.S."/>
            <person name="Juul-Madsen H.R."/>
        </authorList>
    </citation>
    <scope>NUCLEOTIDE SEQUENCE [LARGE SCALE GENOMIC DNA]</scope>
    <source>
        <strain evidence="2 3">1S159</strain>
    </source>
</reference>
<dbReference type="OrthoDB" id="9788802at2"/>
<protein>
    <submittedName>
        <fullName evidence="2">MSHA biogenesis protein MshO</fullName>
    </submittedName>
</protein>
<feature type="transmembrane region" description="Helical" evidence="1">
    <location>
        <begin position="12"/>
        <end position="34"/>
    </location>
</feature>
<keyword evidence="1" id="KW-1133">Transmembrane helix</keyword>
<dbReference type="EMBL" id="MAJU01000013">
    <property type="protein sequence ID" value="OCH20220.1"/>
    <property type="molecule type" value="Genomic_DNA"/>
</dbReference>
<proteinExistence type="predicted"/>
<dbReference type="STRING" id="688.A6E04_00605"/>
<dbReference type="Pfam" id="PF07963">
    <property type="entry name" value="N_methyl"/>
    <property type="match status" value="1"/>
</dbReference>
<keyword evidence="1" id="KW-0472">Membrane</keyword>
<accession>A0A1B9NWW6</accession>
<dbReference type="Proteomes" id="UP000093523">
    <property type="component" value="Unassembled WGS sequence"/>
</dbReference>
<evidence type="ECO:0000313" key="3">
    <source>
        <dbReference type="Proteomes" id="UP000093523"/>
    </source>
</evidence>
<dbReference type="PROSITE" id="PS00409">
    <property type="entry name" value="PROKAR_NTER_METHYL"/>
    <property type="match status" value="1"/>
</dbReference>
<dbReference type="AlphaFoldDB" id="A0A1B9NWW6"/>
<name>A0A1B9NWW6_ALILO</name>